<dbReference type="InterPro" id="IPR039422">
    <property type="entry name" value="MarR/SlyA-like"/>
</dbReference>
<sequence>MSEKSKDSQELSQLYQRAFQQLNAAATPDWLQLDLTFQQMKVLYIIRQFGSLTMSELHEHLQVSMPTITGIVNRLIERRNGTPLLVRETSPEDRREVRASLTDAGLEVTNMVGALKTAVLQEVFNTMSEEELRITHKVFNRFCELSEQQRHNVESNGGKKAEPVEDNNGNRRKRRRLMGVRETANSNASSITSNHLRFDSYSTRPILTS</sequence>
<dbReference type="PROSITE" id="PS50995">
    <property type="entry name" value="HTH_MARR_2"/>
    <property type="match status" value="1"/>
</dbReference>
<evidence type="ECO:0000313" key="3">
    <source>
        <dbReference type="EMBL" id="NWJ45958.1"/>
    </source>
</evidence>
<dbReference type="PANTHER" id="PTHR33164">
    <property type="entry name" value="TRANSCRIPTIONAL REGULATOR, MARR FAMILY"/>
    <property type="match status" value="1"/>
</dbReference>
<accession>A0A8T7LVA3</accession>
<protein>
    <submittedName>
        <fullName evidence="3">MarR family transcriptional regulator</fullName>
    </submittedName>
</protein>
<evidence type="ECO:0000256" key="1">
    <source>
        <dbReference type="SAM" id="MobiDB-lite"/>
    </source>
</evidence>
<dbReference type="Proteomes" id="UP001431572">
    <property type="component" value="Chromosome 1"/>
</dbReference>
<evidence type="ECO:0000313" key="6">
    <source>
        <dbReference type="Proteomes" id="UP001431572"/>
    </source>
</evidence>
<dbReference type="InterPro" id="IPR000835">
    <property type="entry name" value="HTH_MarR-typ"/>
</dbReference>
<dbReference type="Proteomes" id="UP000521676">
    <property type="component" value="Unassembled WGS sequence"/>
</dbReference>
<dbReference type="PANTHER" id="PTHR33164:SF43">
    <property type="entry name" value="HTH-TYPE TRANSCRIPTIONAL REPRESSOR YETL"/>
    <property type="match status" value="1"/>
</dbReference>
<name>A0A8T7LVA3_9CHLR</name>
<dbReference type="Pfam" id="PF01047">
    <property type="entry name" value="MarR"/>
    <property type="match status" value="1"/>
</dbReference>
<feature type="region of interest" description="Disordered" evidence="1">
    <location>
        <begin position="150"/>
        <end position="191"/>
    </location>
</feature>
<reference evidence="4" key="2">
    <citation type="journal article" date="2024" name="Nature">
        <title>Anoxygenic phototroph of the Chloroflexota uses a type I reaction centre.</title>
        <authorList>
            <person name="Tsuji J.M."/>
            <person name="Shaw N.A."/>
            <person name="Nagashima S."/>
            <person name="Venkiteswaran J.J."/>
            <person name="Schiff S.L."/>
            <person name="Watanabe T."/>
            <person name="Fukui M."/>
            <person name="Hanada S."/>
            <person name="Tank M."/>
            <person name="Neufeld J.D."/>
        </authorList>
    </citation>
    <scope>NUCLEOTIDE SEQUENCE</scope>
    <source>
        <strain evidence="4">L227-S17</strain>
    </source>
</reference>
<feature type="domain" description="HTH marR-type" evidence="2">
    <location>
        <begin position="8"/>
        <end position="144"/>
    </location>
</feature>
<proteinExistence type="predicted"/>
<dbReference type="RefSeq" id="WP_341469708.1">
    <property type="nucleotide sequence ID" value="NZ_CP128399.1"/>
</dbReference>
<dbReference type="GO" id="GO:0006950">
    <property type="term" value="P:response to stress"/>
    <property type="evidence" value="ECO:0007669"/>
    <property type="project" value="TreeGrafter"/>
</dbReference>
<evidence type="ECO:0000313" key="4">
    <source>
        <dbReference type="EMBL" id="WJW67819.1"/>
    </source>
</evidence>
<dbReference type="SUPFAM" id="SSF46785">
    <property type="entry name" value="Winged helix' DNA-binding domain"/>
    <property type="match status" value="1"/>
</dbReference>
<evidence type="ECO:0000313" key="5">
    <source>
        <dbReference type="Proteomes" id="UP000521676"/>
    </source>
</evidence>
<evidence type="ECO:0000259" key="2">
    <source>
        <dbReference type="PROSITE" id="PS50995"/>
    </source>
</evidence>
<reference evidence="3 5" key="1">
    <citation type="submission" date="2020-06" db="EMBL/GenBank/DDBJ databases">
        <title>Anoxygenic phototrophic Chloroflexota member uses a Type I reaction center.</title>
        <authorList>
            <person name="Tsuji J.M."/>
            <person name="Shaw N.A."/>
            <person name="Nagashima S."/>
            <person name="Venkiteswaran J."/>
            <person name="Schiff S.L."/>
            <person name="Hanada S."/>
            <person name="Tank M."/>
            <person name="Neufeld J.D."/>
        </authorList>
    </citation>
    <scope>NUCLEOTIDE SEQUENCE [LARGE SCALE GENOMIC DNA]</scope>
    <source>
        <strain evidence="3">L227-S17</strain>
    </source>
</reference>
<dbReference type="SMART" id="SM00347">
    <property type="entry name" value="HTH_MARR"/>
    <property type="match status" value="1"/>
</dbReference>
<dbReference type="EMBL" id="JACATZ010000001">
    <property type="protein sequence ID" value="NWJ45958.1"/>
    <property type="molecule type" value="Genomic_DNA"/>
</dbReference>
<gene>
    <name evidence="3" type="ORF">HXX08_08785</name>
    <name evidence="4" type="ORF">OZ401_001101</name>
</gene>
<feature type="compositionally biased region" description="Basic and acidic residues" evidence="1">
    <location>
        <begin position="150"/>
        <end position="163"/>
    </location>
</feature>
<dbReference type="InterPro" id="IPR036390">
    <property type="entry name" value="WH_DNA-bd_sf"/>
</dbReference>
<organism evidence="3 5">
    <name type="scientific">Candidatus Chlorohelix allophototropha</name>
    <dbReference type="NCBI Taxonomy" id="3003348"/>
    <lineage>
        <taxon>Bacteria</taxon>
        <taxon>Bacillati</taxon>
        <taxon>Chloroflexota</taxon>
        <taxon>Chloroflexia</taxon>
        <taxon>Candidatus Chloroheliales</taxon>
        <taxon>Candidatus Chloroheliaceae</taxon>
        <taxon>Candidatus Chlorohelix</taxon>
    </lineage>
</organism>
<dbReference type="Gene3D" id="1.10.10.10">
    <property type="entry name" value="Winged helix-like DNA-binding domain superfamily/Winged helix DNA-binding domain"/>
    <property type="match status" value="1"/>
</dbReference>
<dbReference type="GO" id="GO:0003700">
    <property type="term" value="F:DNA-binding transcription factor activity"/>
    <property type="evidence" value="ECO:0007669"/>
    <property type="project" value="InterPro"/>
</dbReference>
<keyword evidence="6" id="KW-1185">Reference proteome</keyword>
<dbReference type="AlphaFoldDB" id="A0A8T7LVA3"/>
<dbReference type="EMBL" id="CP128399">
    <property type="protein sequence ID" value="WJW67819.1"/>
    <property type="molecule type" value="Genomic_DNA"/>
</dbReference>
<dbReference type="InterPro" id="IPR036388">
    <property type="entry name" value="WH-like_DNA-bd_sf"/>
</dbReference>